<dbReference type="AlphaFoldDB" id="A0A0P9N5H0"/>
<accession>A0A0P9N5H0</accession>
<evidence type="ECO:0000256" key="1">
    <source>
        <dbReference type="SAM" id="SignalP"/>
    </source>
</evidence>
<dbReference type="PATRIC" id="fig|317659.3.peg.2701"/>
<feature type="domain" description="Chalcone isomerase" evidence="2">
    <location>
        <begin position="69"/>
        <end position="180"/>
    </location>
</feature>
<organism evidence="3 4">
    <name type="scientific">Pseudomonas syringae pv. coryli</name>
    <dbReference type="NCBI Taxonomy" id="317659"/>
    <lineage>
        <taxon>Bacteria</taxon>
        <taxon>Pseudomonadati</taxon>
        <taxon>Pseudomonadota</taxon>
        <taxon>Gammaproteobacteria</taxon>
        <taxon>Pseudomonadales</taxon>
        <taxon>Pseudomonadaceae</taxon>
        <taxon>Pseudomonas</taxon>
    </lineage>
</organism>
<name>A0A0P9N5H0_9PSED</name>
<feature type="chain" id="PRO_5006163932" evidence="1">
    <location>
        <begin position="32"/>
        <end position="184"/>
    </location>
</feature>
<evidence type="ECO:0000313" key="4">
    <source>
        <dbReference type="Proteomes" id="UP000051335"/>
    </source>
</evidence>
<dbReference type="InterPro" id="IPR016087">
    <property type="entry name" value="Chalcone_isomerase"/>
</dbReference>
<evidence type="ECO:0000313" key="3">
    <source>
        <dbReference type="EMBL" id="KPW92744.1"/>
    </source>
</evidence>
<keyword evidence="1" id="KW-0732">Signal</keyword>
<dbReference type="EMBL" id="LJQC01000820">
    <property type="protein sequence ID" value="KPW92744.1"/>
    <property type="molecule type" value="Genomic_DNA"/>
</dbReference>
<evidence type="ECO:0000259" key="2">
    <source>
        <dbReference type="Pfam" id="PF16036"/>
    </source>
</evidence>
<proteinExistence type="predicted"/>
<gene>
    <name evidence="3" type="ORF">ALO75_100592</name>
</gene>
<reference evidence="3 4" key="1">
    <citation type="submission" date="2015-09" db="EMBL/GenBank/DDBJ databases">
        <title>Genome announcement of multiple Pseudomonas syringae strains.</title>
        <authorList>
            <person name="Thakur S."/>
            <person name="Wang P.W."/>
            <person name="Gong Y."/>
            <person name="Weir B.S."/>
            <person name="Guttman D.S."/>
        </authorList>
    </citation>
    <scope>NUCLEOTIDE SEQUENCE [LARGE SCALE GENOMIC DNA]</scope>
    <source>
        <strain evidence="3 4">ICMP17001</strain>
    </source>
</reference>
<dbReference type="Proteomes" id="UP000051335">
    <property type="component" value="Unassembled WGS sequence"/>
</dbReference>
<feature type="signal peptide" evidence="1">
    <location>
        <begin position="1"/>
        <end position="31"/>
    </location>
</feature>
<sequence length="184" mass="20783">MEVVAVPRQRLPMRAPRWLWLVMLLSAGASADWREALPNAQVVGGGELSLFGFRVYTARLLSPVKPFVADAPLALELTYHRDIDREDLVDASIDEIKRISGSKVTEQQLTDWRQQMNQSFVDVQPGMKITGVYLPGREARFYVGDKLQHVVPDSQFAKAFFSIWLDPKTRNPELREQLLGSTGS</sequence>
<keyword evidence="4" id="KW-1185">Reference proteome</keyword>
<comment type="caution">
    <text evidence="3">The sequence shown here is derived from an EMBL/GenBank/DDBJ whole genome shotgun (WGS) entry which is preliminary data.</text>
</comment>
<dbReference type="Pfam" id="PF16036">
    <property type="entry name" value="Chalcone_3"/>
    <property type="match status" value="1"/>
</dbReference>
<protein>
    <submittedName>
        <fullName evidence="3">Putative periplasmic protein</fullName>
    </submittedName>
</protein>